<name>A0A1G6TAL3_9BACT</name>
<evidence type="ECO:0000256" key="1">
    <source>
        <dbReference type="ARBA" id="ARBA00003943"/>
    </source>
</evidence>
<feature type="domain" description="Alanine dehydrogenase/pyridine nucleotide transhydrogenase NAD(H)-binding" evidence="12">
    <location>
        <begin position="145"/>
        <end position="309"/>
    </location>
</feature>
<sequence>MTIGLLKEPEGELRVALLPESVKTFIDLKVNVKVEKQAGETAFSKDENYQAVGAEICERGEILQADLVLSIHLPSQEEIDQLKENQVLVCQFQPLSNKELVDRLLKLRVTAFSMDNVPRTTRAQSMDVLSSMATVAGYQAVLTAANQSPRFFPMFMTAAGSIIPSKVLVLGAGVAGLQAIATARRLGAVVEAFDVRAAAEEEVKSLGAKFVKVEGAKDEVSAGGYAVEQSQDYKEKQQALIQEHAKKANIIICTAQIPGRKAPLLITKETVESMAPGSVIVDLAASSGGNCELTEDNKICEKHGVKIIGNSNLPSSMPMDASKMYGKNMVNFLKLIIGPEGQLNLNWEDDIVANTCVTHQGQVMSSRVKSILYPTETIN</sequence>
<evidence type="ECO:0000256" key="5">
    <source>
        <dbReference type="ARBA" id="ARBA00022857"/>
    </source>
</evidence>
<reference evidence="15" key="1">
    <citation type="submission" date="2016-10" db="EMBL/GenBank/DDBJ databases">
        <authorList>
            <person name="Varghese N."/>
            <person name="Submissions S."/>
        </authorList>
    </citation>
    <scope>NUCLEOTIDE SEQUENCE [LARGE SCALE GENOMIC DNA]</scope>
    <source>
        <strain evidence="15">DSM 23095</strain>
    </source>
</reference>
<dbReference type="PROSITE" id="PS00837">
    <property type="entry name" value="ALADH_PNT_2"/>
    <property type="match status" value="1"/>
</dbReference>
<comment type="similarity">
    <text evidence="2">Belongs to the AlaDH/PNT family.</text>
</comment>
<evidence type="ECO:0000313" key="15">
    <source>
        <dbReference type="Proteomes" id="UP000199060"/>
    </source>
</evidence>
<dbReference type="GO" id="GO:0005886">
    <property type="term" value="C:plasma membrane"/>
    <property type="evidence" value="ECO:0007669"/>
    <property type="project" value="TreeGrafter"/>
</dbReference>
<dbReference type="SUPFAM" id="SSF51735">
    <property type="entry name" value="NAD(P)-binding Rossmann-fold domains"/>
    <property type="match status" value="1"/>
</dbReference>
<dbReference type="FunFam" id="3.40.50.720:FF:000188">
    <property type="entry name" value="NAD(P) transhydrogenase alpha subunit 1"/>
    <property type="match status" value="1"/>
</dbReference>
<keyword evidence="7" id="KW-0520">NAD</keyword>
<evidence type="ECO:0000259" key="12">
    <source>
        <dbReference type="SMART" id="SM01002"/>
    </source>
</evidence>
<dbReference type="EC" id="7.1.1.1" evidence="3"/>
<dbReference type="Gene3D" id="3.40.50.720">
    <property type="entry name" value="NAD(P)-binding Rossmann-like Domain"/>
    <property type="match status" value="2"/>
</dbReference>
<dbReference type="GO" id="GO:0008750">
    <property type="term" value="F:proton-translocating NAD(P)+ transhydrogenase activity"/>
    <property type="evidence" value="ECO:0007669"/>
    <property type="project" value="UniProtKB-EC"/>
</dbReference>
<evidence type="ECO:0000256" key="2">
    <source>
        <dbReference type="ARBA" id="ARBA00005689"/>
    </source>
</evidence>
<keyword evidence="4" id="KW-0547">Nucleotide-binding</keyword>
<dbReference type="PANTHER" id="PTHR10160">
    <property type="entry name" value="NAD(P) TRANSHYDROGENASE"/>
    <property type="match status" value="1"/>
</dbReference>
<evidence type="ECO:0000256" key="7">
    <source>
        <dbReference type="ARBA" id="ARBA00023027"/>
    </source>
</evidence>
<keyword evidence="5" id="KW-0521">NADP</keyword>
<dbReference type="InterPro" id="IPR036291">
    <property type="entry name" value="NAD(P)-bd_dom_sf"/>
</dbReference>
<dbReference type="SMART" id="SM01002">
    <property type="entry name" value="AlaDh_PNT_C"/>
    <property type="match status" value="1"/>
</dbReference>
<keyword evidence="6" id="KW-1278">Translocase</keyword>
<dbReference type="Proteomes" id="UP000199060">
    <property type="component" value="Unassembled WGS sequence"/>
</dbReference>
<dbReference type="NCBIfam" id="NF006942">
    <property type="entry name" value="PRK09424.1"/>
    <property type="match status" value="1"/>
</dbReference>
<dbReference type="GO" id="GO:0006740">
    <property type="term" value="P:NADPH regeneration"/>
    <property type="evidence" value="ECO:0007669"/>
    <property type="project" value="TreeGrafter"/>
</dbReference>
<organism evidence="14 15">
    <name type="scientific">Algoriphagus faecimaris</name>
    <dbReference type="NCBI Taxonomy" id="686796"/>
    <lineage>
        <taxon>Bacteria</taxon>
        <taxon>Pseudomonadati</taxon>
        <taxon>Bacteroidota</taxon>
        <taxon>Cytophagia</taxon>
        <taxon>Cytophagales</taxon>
        <taxon>Cyclobacteriaceae</taxon>
        <taxon>Algoriphagus</taxon>
    </lineage>
</organism>
<dbReference type="CDD" id="cd05304">
    <property type="entry name" value="Rubrum_tdh"/>
    <property type="match status" value="1"/>
</dbReference>
<dbReference type="PANTHER" id="PTHR10160:SF19">
    <property type="entry name" value="PROTON-TRANSLOCATING NAD(P)(+) TRANSHYDROGENASE"/>
    <property type="match status" value="1"/>
</dbReference>
<dbReference type="STRING" id="686796.SAMN04488104_102159"/>
<dbReference type="InterPro" id="IPR007698">
    <property type="entry name" value="AlaDH/PNT_NAD(H)-bd"/>
</dbReference>
<dbReference type="GO" id="GO:0016491">
    <property type="term" value="F:oxidoreductase activity"/>
    <property type="evidence" value="ECO:0007669"/>
    <property type="project" value="InterPro"/>
</dbReference>
<dbReference type="SUPFAM" id="SSF52283">
    <property type="entry name" value="Formate/glycerate dehydrogenase catalytic domain-like"/>
    <property type="match status" value="1"/>
</dbReference>
<dbReference type="RefSeq" id="WP_087939650.1">
    <property type="nucleotide sequence ID" value="NZ_FNAC01000021.1"/>
</dbReference>
<dbReference type="InterPro" id="IPR008143">
    <property type="entry name" value="Ala_DH/PNT_CS2"/>
</dbReference>
<dbReference type="GO" id="GO:0050661">
    <property type="term" value="F:NADP binding"/>
    <property type="evidence" value="ECO:0007669"/>
    <property type="project" value="TreeGrafter"/>
</dbReference>
<comment type="catalytic activity">
    <reaction evidence="8">
        <text>NAD(+) + NADPH + H(+)(in) = NADH + NADP(+) + H(+)(out)</text>
        <dbReference type="Rhea" id="RHEA:47992"/>
        <dbReference type="ChEBI" id="CHEBI:15378"/>
        <dbReference type="ChEBI" id="CHEBI:57540"/>
        <dbReference type="ChEBI" id="CHEBI:57783"/>
        <dbReference type="ChEBI" id="CHEBI:57945"/>
        <dbReference type="ChEBI" id="CHEBI:58349"/>
        <dbReference type="EC" id="7.1.1.1"/>
    </reaction>
</comment>
<gene>
    <name evidence="14" type="ORF">SAMN04488104_102159</name>
</gene>
<feature type="domain" description="Alanine dehydrogenase/pyridine nucleotide transhydrogenase N-terminal" evidence="13">
    <location>
        <begin position="4"/>
        <end position="136"/>
    </location>
</feature>
<evidence type="ECO:0000256" key="10">
    <source>
        <dbReference type="ARBA" id="ARBA00076996"/>
    </source>
</evidence>
<evidence type="ECO:0000256" key="6">
    <source>
        <dbReference type="ARBA" id="ARBA00022967"/>
    </source>
</evidence>
<evidence type="ECO:0000256" key="8">
    <source>
        <dbReference type="ARBA" id="ARBA00048202"/>
    </source>
</evidence>
<proteinExistence type="inferred from homology"/>
<evidence type="ECO:0000313" key="14">
    <source>
        <dbReference type="EMBL" id="SDD26172.1"/>
    </source>
</evidence>
<dbReference type="OrthoDB" id="9804592at2"/>
<evidence type="ECO:0000256" key="3">
    <source>
        <dbReference type="ARBA" id="ARBA00012943"/>
    </source>
</evidence>
<accession>A0A1G6TAL3</accession>
<dbReference type="InterPro" id="IPR007886">
    <property type="entry name" value="AlaDH/PNT_N"/>
</dbReference>
<comment type="function">
    <text evidence="1">The transhydrogenation between NADH and NADP is coupled to respiration and ATP hydrolysis and functions as a proton pump across the membrane.</text>
</comment>
<dbReference type="Pfam" id="PF05222">
    <property type="entry name" value="AlaDh_PNT_N"/>
    <property type="match status" value="1"/>
</dbReference>
<dbReference type="SMART" id="SM01003">
    <property type="entry name" value="AlaDh_PNT_N"/>
    <property type="match status" value="1"/>
</dbReference>
<evidence type="ECO:0000256" key="4">
    <source>
        <dbReference type="ARBA" id="ARBA00022741"/>
    </source>
</evidence>
<dbReference type="Pfam" id="PF01262">
    <property type="entry name" value="AlaDh_PNT_C"/>
    <property type="match status" value="1"/>
</dbReference>
<evidence type="ECO:0000256" key="9">
    <source>
        <dbReference type="ARBA" id="ARBA00071353"/>
    </source>
</evidence>
<evidence type="ECO:0000259" key="13">
    <source>
        <dbReference type="SMART" id="SM01003"/>
    </source>
</evidence>
<evidence type="ECO:0000256" key="11">
    <source>
        <dbReference type="ARBA" id="ARBA00084087"/>
    </source>
</evidence>
<protein>
    <recommendedName>
        <fullName evidence="9">NAD(P) transhydrogenase subunit alpha part 1</fullName>
        <ecNumber evidence="3">7.1.1.1</ecNumber>
    </recommendedName>
    <alternativeName>
        <fullName evidence="11">Nicotinamide nucleotide transhydrogenase subunit alpha 1</fullName>
    </alternativeName>
    <alternativeName>
        <fullName evidence="10">Pyridine nucleotide transhydrogenase subunit alpha 1</fullName>
    </alternativeName>
</protein>
<dbReference type="AlphaFoldDB" id="A0A1G6TAL3"/>
<keyword evidence="15" id="KW-1185">Reference proteome</keyword>
<dbReference type="EMBL" id="FNAC01000021">
    <property type="protein sequence ID" value="SDD26172.1"/>
    <property type="molecule type" value="Genomic_DNA"/>
</dbReference>